<dbReference type="PANTHER" id="PTHR30055:SF235">
    <property type="entry name" value="TRANSCRIPTIONAL REGULATORY PROTEIN"/>
    <property type="match status" value="1"/>
</dbReference>
<evidence type="ECO:0000256" key="2">
    <source>
        <dbReference type="PROSITE-ProRule" id="PRU00335"/>
    </source>
</evidence>
<feature type="DNA-binding region" description="H-T-H motif" evidence="2">
    <location>
        <begin position="45"/>
        <end position="64"/>
    </location>
</feature>
<organism evidence="4 5">
    <name type="scientific">Glycomyces harbinensis</name>
    <dbReference type="NCBI Taxonomy" id="58114"/>
    <lineage>
        <taxon>Bacteria</taxon>
        <taxon>Bacillati</taxon>
        <taxon>Actinomycetota</taxon>
        <taxon>Actinomycetes</taxon>
        <taxon>Glycomycetales</taxon>
        <taxon>Glycomycetaceae</taxon>
        <taxon>Glycomyces</taxon>
    </lineage>
</organism>
<dbReference type="Proteomes" id="UP000198949">
    <property type="component" value="Unassembled WGS sequence"/>
</dbReference>
<sequence>MISQQVMTYADFMNAPKRRDRAATRTALLEAARRRFAEQGFDGTGVREIAADAGVDATLIFRYFGSKKDLFAEAVKGEIPEGVGDPDAGPAALAEAMAREVVLEDRAGHGGGEHPLLVMLRSAGRPEVRAALREEVCGRYLADLESRFDGGDADLRAELVGALLIGMGVMRSVVASPVLSDAEPDRVAALVVEMVAALENKP</sequence>
<keyword evidence="5" id="KW-1185">Reference proteome</keyword>
<dbReference type="PRINTS" id="PR00455">
    <property type="entry name" value="HTHTETR"/>
</dbReference>
<dbReference type="AlphaFoldDB" id="A0A1G7BXH2"/>
<name>A0A1G7BXH2_9ACTN</name>
<reference evidence="5" key="1">
    <citation type="submission" date="2016-10" db="EMBL/GenBank/DDBJ databases">
        <authorList>
            <person name="Varghese N."/>
            <person name="Submissions S."/>
        </authorList>
    </citation>
    <scope>NUCLEOTIDE SEQUENCE [LARGE SCALE GENOMIC DNA]</scope>
    <source>
        <strain evidence="5">CGMCC 4.3516</strain>
    </source>
</reference>
<accession>A0A1G7BXH2</accession>
<dbReference type="SUPFAM" id="SSF46689">
    <property type="entry name" value="Homeodomain-like"/>
    <property type="match status" value="1"/>
</dbReference>
<protein>
    <submittedName>
        <fullName evidence="4">Transcriptional regulator, TetR family</fullName>
    </submittedName>
</protein>
<dbReference type="GO" id="GO:0000976">
    <property type="term" value="F:transcription cis-regulatory region binding"/>
    <property type="evidence" value="ECO:0007669"/>
    <property type="project" value="TreeGrafter"/>
</dbReference>
<evidence type="ECO:0000313" key="5">
    <source>
        <dbReference type="Proteomes" id="UP000198949"/>
    </source>
</evidence>
<dbReference type="InterPro" id="IPR009057">
    <property type="entry name" value="Homeodomain-like_sf"/>
</dbReference>
<dbReference type="Pfam" id="PF17920">
    <property type="entry name" value="TetR_C_16"/>
    <property type="match status" value="1"/>
</dbReference>
<dbReference type="InterPro" id="IPR036271">
    <property type="entry name" value="Tet_transcr_reg_TetR-rel_C_sf"/>
</dbReference>
<dbReference type="PANTHER" id="PTHR30055">
    <property type="entry name" value="HTH-TYPE TRANSCRIPTIONAL REGULATOR RUTR"/>
    <property type="match status" value="1"/>
</dbReference>
<evidence type="ECO:0000313" key="4">
    <source>
        <dbReference type="EMBL" id="SDE31757.1"/>
    </source>
</evidence>
<dbReference type="InterPro" id="IPR041678">
    <property type="entry name" value="TetR_C_16"/>
</dbReference>
<dbReference type="SUPFAM" id="SSF48498">
    <property type="entry name" value="Tetracyclin repressor-like, C-terminal domain"/>
    <property type="match status" value="1"/>
</dbReference>
<evidence type="ECO:0000256" key="1">
    <source>
        <dbReference type="ARBA" id="ARBA00023125"/>
    </source>
</evidence>
<dbReference type="GO" id="GO:0003700">
    <property type="term" value="F:DNA-binding transcription factor activity"/>
    <property type="evidence" value="ECO:0007669"/>
    <property type="project" value="TreeGrafter"/>
</dbReference>
<dbReference type="Pfam" id="PF00440">
    <property type="entry name" value="TetR_N"/>
    <property type="match status" value="1"/>
</dbReference>
<gene>
    <name evidence="4" type="ORF">SAMN05216270_11831</name>
</gene>
<proteinExistence type="predicted"/>
<feature type="domain" description="HTH tetR-type" evidence="3">
    <location>
        <begin position="22"/>
        <end position="82"/>
    </location>
</feature>
<dbReference type="Gene3D" id="1.10.357.10">
    <property type="entry name" value="Tetracycline Repressor, domain 2"/>
    <property type="match status" value="1"/>
</dbReference>
<dbReference type="PROSITE" id="PS50977">
    <property type="entry name" value="HTH_TETR_2"/>
    <property type="match status" value="1"/>
</dbReference>
<evidence type="ECO:0000259" key="3">
    <source>
        <dbReference type="PROSITE" id="PS50977"/>
    </source>
</evidence>
<keyword evidence="1 2" id="KW-0238">DNA-binding</keyword>
<dbReference type="InterPro" id="IPR001647">
    <property type="entry name" value="HTH_TetR"/>
</dbReference>
<dbReference type="EMBL" id="FNAD01000018">
    <property type="protein sequence ID" value="SDE31757.1"/>
    <property type="molecule type" value="Genomic_DNA"/>
</dbReference>
<dbReference type="InterPro" id="IPR050109">
    <property type="entry name" value="HTH-type_TetR-like_transc_reg"/>
</dbReference>